<organism evidence="1 2">
    <name type="scientific">Amycolatopsis bartoniae</name>
    <dbReference type="NCBI Taxonomy" id="941986"/>
    <lineage>
        <taxon>Bacteria</taxon>
        <taxon>Bacillati</taxon>
        <taxon>Actinomycetota</taxon>
        <taxon>Actinomycetes</taxon>
        <taxon>Pseudonocardiales</taxon>
        <taxon>Pseudonocardiaceae</taxon>
        <taxon>Amycolatopsis</taxon>
    </lineage>
</organism>
<dbReference type="Proteomes" id="UP000658656">
    <property type="component" value="Unassembled WGS sequence"/>
</dbReference>
<comment type="caution">
    <text evidence="1">The sequence shown here is derived from an EMBL/GenBank/DDBJ whole genome shotgun (WGS) entry which is preliminary data.</text>
</comment>
<dbReference type="EMBL" id="BNAV01000020">
    <property type="protein sequence ID" value="GHF86934.1"/>
    <property type="molecule type" value="Genomic_DNA"/>
</dbReference>
<reference evidence="1" key="1">
    <citation type="journal article" date="2014" name="Int. J. Syst. Evol. Microbiol.">
        <title>Complete genome sequence of Corynebacterium casei LMG S-19264T (=DSM 44701T), isolated from a smear-ripened cheese.</title>
        <authorList>
            <consortium name="US DOE Joint Genome Institute (JGI-PGF)"/>
            <person name="Walter F."/>
            <person name="Albersmeier A."/>
            <person name="Kalinowski J."/>
            <person name="Ruckert C."/>
        </authorList>
    </citation>
    <scope>NUCLEOTIDE SEQUENCE</scope>
    <source>
        <strain evidence="1">CGMCC 4.7679</strain>
    </source>
</reference>
<gene>
    <name evidence="1" type="ORF">GCM10017566_71010</name>
</gene>
<name>A0A8H9MFY5_9PSEU</name>
<reference evidence="1" key="2">
    <citation type="submission" date="2020-09" db="EMBL/GenBank/DDBJ databases">
        <authorList>
            <person name="Sun Q."/>
            <person name="Zhou Y."/>
        </authorList>
    </citation>
    <scope>NUCLEOTIDE SEQUENCE</scope>
    <source>
        <strain evidence="1">CGMCC 4.7679</strain>
    </source>
</reference>
<dbReference type="AlphaFoldDB" id="A0A8H9MFY5"/>
<sequence length="219" mass="22762">MYDPVEITVICAVLLELDDEDAALAELPPCPPACPPEPLPDDDAELLLLPDPPAETCCPTVRLTAATVPAMGEVSVASESAVCALSSWFWAAVIDASSASICAEDAPFDWSDDSFDWSEARLDLACATLADSDADCTVASACPAVTCWPTVTFTAVTCPDTPKFRSLRCAGSIVPDDETVCFNVVVLAATSRYDGAAAGRVSTHVVIPAATSTTTTTVP</sequence>
<keyword evidence="2" id="KW-1185">Reference proteome</keyword>
<evidence type="ECO:0000313" key="1">
    <source>
        <dbReference type="EMBL" id="GHF86934.1"/>
    </source>
</evidence>
<proteinExistence type="predicted"/>
<protein>
    <submittedName>
        <fullName evidence="1">Uncharacterized protein</fullName>
    </submittedName>
</protein>
<evidence type="ECO:0000313" key="2">
    <source>
        <dbReference type="Proteomes" id="UP000658656"/>
    </source>
</evidence>
<accession>A0A8H9MFY5</accession>